<protein>
    <recommendedName>
        <fullName evidence="3">Phosphoadenosine phosphosulfate reductase</fullName>
    </recommendedName>
</protein>
<organism evidence="1 2">
    <name type="scientific">Donghicola eburneus</name>
    <dbReference type="NCBI Taxonomy" id="393278"/>
    <lineage>
        <taxon>Bacteria</taxon>
        <taxon>Pseudomonadati</taxon>
        <taxon>Pseudomonadota</taxon>
        <taxon>Alphaproteobacteria</taxon>
        <taxon>Rhodobacterales</taxon>
        <taxon>Roseobacteraceae</taxon>
        <taxon>Donghicola</taxon>
    </lineage>
</organism>
<evidence type="ECO:0008006" key="3">
    <source>
        <dbReference type="Google" id="ProtNLM"/>
    </source>
</evidence>
<proteinExistence type="predicted"/>
<name>A0A1M4N082_9RHOB</name>
<dbReference type="RefSeq" id="WP_072706865.1">
    <property type="nucleotide sequence ID" value="NZ_FMJB01000055.1"/>
</dbReference>
<evidence type="ECO:0000313" key="2">
    <source>
        <dbReference type="Proteomes" id="UP000184085"/>
    </source>
</evidence>
<dbReference type="EMBL" id="FMJB01000055">
    <property type="protein sequence ID" value="SCM68223.1"/>
    <property type="molecule type" value="Genomic_DNA"/>
</dbReference>
<accession>A0A1M4N082</accession>
<evidence type="ECO:0000313" key="1">
    <source>
        <dbReference type="EMBL" id="SCM68223.1"/>
    </source>
</evidence>
<dbReference type="AlphaFoldDB" id="A0A1M4N082"/>
<keyword evidence="2" id="KW-1185">Reference proteome</keyword>
<dbReference type="Proteomes" id="UP000184085">
    <property type="component" value="Unassembled WGS sequence"/>
</dbReference>
<reference evidence="2" key="1">
    <citation type="submission" date="2016-09" db="EMBL/GenBank/DDBJ databases">
        <authorList>
            <person name="Wibberg D."/>
        </authorList>
    </citation>
    <scope>NUCLEOTIDE SEQUENCE [LARGE SCALE GENOMIC DNA]</scope>
</reference>
<gene>
    <name evidence="1" type="ORF">KARMA_2438</name>
</gene>
<sequence>MQDTANAFDDSMLDLSDDEWLERLVEIGEEHGYFQPLGDEHLAVFIDKKPQLLVTFETLNSAQTSTDLGQPMGFDLVRALGWSHLALISDGDTWFRADPVYGLFDRLIDDGFFEEFDNVVFYGKGSCGYAAAAFSVACPGSTVIAIQPQATLEPQLTNWDERFHPIRMTSFTDRYGFAPDMLEAAERGYIIYNPADTYDSMHAALFRRPNVTPVRLHHMADDLEHHLVEMQILYRMLAKAMSGKLDPNAMHRLMRARREYLVYLRALASDLRQRRRNSYEALVLRSITRRMRAPRLAQRLRELEAAAERGRIHIPGDAT</sequence>